<dbReference type="InterPro" id="IPR011991">
    <property type="entry name" value="ArsR-like_HTH"/>
</dbReference>
<dbReference type="PROSITE" id="PS50987">
    <property type="entry name" value="HTH_ARSR_2"/>
    <property type="match status" value="1"/>
</dbReference>
<dbReference type="EMBL" id="CP026118">
    <property type="protein sequence ID" value="QAS52067.1"/>
    <property type="molecule type" value="Genomic_DNA"/>
</dbReference>
<evidence type="ECO:0000256" key="3">
    <source>
        <dbReference type="ARBA" id="ARBA00023163"/>
    </source>
</evidence>
<dbReference type="GO" id="GO:0003677">
    <property type="term" value="F:DNA binding"/>
    <property type="evidence" value="ECO:0007669"/>
    <property type="project" value="UniProtKB-KW"/>
</dbReference>
<keyword evidence="2" id="KW-0238">DNA-binding</keyword>
<protein>
    <submittedName>
        <fullName evidence="5">Transcriptional regulator</fullName>
    </submittedName>
</protein>
<dbReference type="SMART" id="SM00418">
    <property type="entry name" value="HTH_ARSR"/>
    <property type="match status" value="1"/>
</dbReference>
<dbReference type="PRINTS" id="PR00778">
    <property type="entry name" value="HTHARSR"/>
</dbReference>
<dbReference type="SUPFAM" id="SSF46785">
    <property type="entry name" value="Winged helix' DNA-binding domain"/>
    <property type="match status" value="1"/>
</dbReference>
<reference evidence="5 6" key="1">
    <citation type="submission" date="2018-01" db="EMBL/GenBank/DDBJ databases">
        <title>The whole genome sequencing and assembly of Halobacillus litoralis ERB031 strain.</title>
        <authorList>
            <person name="Lee S.-J."/>
            <person name="Park M.-K."/>
            <person name="Kim J.-Y."/>
            <person name="Lee Y.-J."/>
            <person name="Yi H."/>
            <person name="Bahn Y.-S."/>
            <person name="Kim J.F."/>
            <person name="Lee D.-W."/>
        </authorList>
    </citation>
    <scope>NUCLEOTIDE SEQUENCE [LARGE SCALE GENOMIC DNA]</scope>
    <source>
        <strain evidence="5 6">ERB 031</strain>
    </source>
</reference>
<dbReference type="AlphaFoldDB" id="A0A410MBI7"/>
<dbReference type="PANTHER" id="PTHR33154:SF33">
    <property type="entry name" value="TRANSCRIPTIONAL REPRESSOR SDPR"/>
    <property type="match status" value="1"/>
</dbReference>
<dbReference type="Gene3D" id="1.10.10.10">
    <property type="entry name" value="Winged helix-like DNA-binding domain superfamily/Winged helix DNA-binding domain"/>
    <property type="match status" value="1"/>
</dbReference>
<evidence type="ECO:0000313" key="6">
    <source>
        <dbReference type="Proteomes" id="UP000287756"/>
    </source>
</evidence>
<proteinExistence type="predicted"/>
<evidence type="ECO:0000256" key="2">
    <source>
        <dbReference type="ARBA" id="ARBA00023125"/>
    </source>
</evidence>
<evidence type="ECO:0000259" key="4">
    <source>
        <dbReference type="PROSITE" id="PS50987"/>
    </source>
</evidence>
<dbReference type="InterPro" id="IPR001845">
    <property type="entry name" value="HTH_ArsR_DNA-bd_dom"/>
</dbReference>
<dbReference type="InterPro" id="IPR051081">
    <property type="entry name" value="HTH_MetalResp_TranReg"/>
</dbReference>
<dbReference type="Proteomes" id="UP000287756">
    <property type="component" value="Chromosome"/>
</dbReference>
<feature type="domain" description="HTH arsR-type" evidence="4">
    <location>
        <begin position="1"/>
        <end position="96"/>
    </location>
</feature>
<keyword evidence="3" id="KW-0804">Transcription</keyword>
<dbReference type="NCBIfam" id="NF033788">
    <property type="entry name" value="HTH_metalloreg"/>
    <property type="match status" value="1"/>
</dbReference>
<sequence length="115" mass="13184">MLSEDNHKNDMVFNALADPIRRQLLDQIALTGEATATTLAKKVPVSRQAVVKHLTVLNDAGLVFSTRIGREMRHRVCPGQLFSTAEWMRNIATEWDRKLDWIKDKAEMKDNKNDH</sequence>
<dbReference type="CDD" id="cd00090">
    <property type="entry name" value="HTH_ARSR"/>
    <property type="match status" value="1"/>
</dbReference>
<dbReference type="KEGG" id="hli:HLI_07435"/>
<dbReference type="InterPro" id="IPR036388">
    <property type="entry name" value="WH-like_DNA-bd_sf"/>
</dbReference>
<dbReference type="Pfam" id="PF12840">
    <property type="entry name" value="HTH_20"/>
    <property type="match status" value="1"/>
</dbReference>
<dbReference type="InterPro" id="IPR036390">
    <property type="entry name" value="WH_DNA-bd_sf"/>
</dbReference>
<accession>A0A410MBI7</accession>
<organism evidence="5 6">
    <name type="scientific">Halobacillus litoralis</name>
    <dbReference type="NCBI Taxonomy" id="45668"/>
    <lineage>
        <taxon>Bacteria</taxon>
        <taxon>Bacillati</taxon>
        <taxon>Bacillota</taxon>
        <taxon>Bacilli</taxon>
        <taxon>Bacillales</taxon>
        <taxon>Bacillaceae</taxon>
        <taxon>Halobacillus</taxon>
    </lineage>
</organism>
<evidence type="ECO:0000313" key="5">
    <source>
        <dbReference type="EMBL" id="QAS52067.1"/>
    </source>
</evidence>
<keyword evidence="1" id="KW-0805">Transcription regulation</keyword>
<gene>
    <name evidence="5" type="ORF">HLI_07435</name>
</gene>
<dbReference type="OrthoDB" id="9799175at2"/>
<dbReference type="PANTHER" id="PTHR33154">
    <property type="entry name" value="TRANSCRIPTIONAL REGULATOR, ARSR FAMILY"/>
    <property type="match status" value="1"/>
</dbReference>
<name>A0A410MBI7_9BACI</name>
<evidence type="ECO:0000256" key="1">
    <source>
        <dbReference type="ARBA" id="ARBA00023015"/>
    </source>
</evidence>
<dbReference type="GO" id="GO:0003700">
    <property type="term" value="F:DNA-binding transcription factor activity"/>
    <property type="evidence" value="ECO:0007669"/>
    <property type="project" value="InterPro"/>
</dbReference>